<dbReference type="RefSeq" id="WP_008790376.1">
    <property type="nucleotide sequence ID" value="NZ_AKCB01000004.1"/>
</dbReference>
<feature type="compositionally biased region" description="Polar residues" evidence="1">
    <location>
        <begin position="13"/>
        <end position="27"/>
    </location>
</feature>
<feature type="region of interest" description="Disordered" evidence="1">
    <location>
        <begin position="1"/>
        <end position="49"/>
    </location>
</feature>
<feature type="transmembrane region" description="Helical" evidence="2">
    <location>
        <begin position="234"/>
        <end position="254"/>
    </location>
</feature>
<dbReference type="AlphaFoldDB" id="E7GEC2"/>
<evidence type="ECO:0000313" key="3">
    <source>
        <dbReference type="EMBL" id="EFW03603.1"/>
    </source>
</evidence>
<name>E7GEC2_9FIRM</name>
<reference evidence="3 4" key="1">
    <citation type="submission" date="2010-12" db="EMBL/GenBank/DDBJ databases">
        <title>The Genome Sequence of Coprobacillus sp. strain 29_1.</title>
        <authorList>
            <consortium name="The Broad Institute Genome Sequencing Platform"/>
            <person name="Earl A."/>
            <person name="Ward D."/>
            <person name="Feldgarden M."/>
            <person name="Gevers D."/>
            <person name="Daigneault M."/>
            <person name="Sibley C.D."/>
            <person name="White A."/>
            <person name="Strauss J."/>
            <person name="Allen-Vercoe E."/>
            <person name="Young S.K."/>
            <person name="Zeng Q."/>
            <person name="Gargeya S."/>
            <person name="Fitzgerald M."/>
            <person name="Haas B."/>
            <person name="Abouelleil A."/>
            <person name="Alvarado L."/>
            <person name="Arachchi H.M."/>
            <person name="Berlin A."/>
            <person name="Brown A."/>
            <person name="Chapman S.B."/>
            <person name="Chen Z."/>
            <person name="Dunbar C."/>
            <person name="Freedman E."/>
            <person name="Gearin G."/>
            <person name="Gellesch M."/>
            <person name="Goldberg J."/>
            <person name="Griggs A."/>
            <person name="Gujja S."/>
            <person name="Heilman E."/>
            <person name="Heiman D."/>
            <person name="Howarth C."/>
            <person name="Larson L."/>
            <person name="Lui A."/>
            <person name="MacDonald P.J.P."/>
            <person name="Mehta T."/>
            <person name="Montmayeur A."/>
            <person name="Murphy C."/>
            <person name="Neiman D."/>
            <person name="Pearson M."/>
            <person name="Priest M."/>
            <person name="Roberts A."/>
            <person name="Saif S."/>
            <person name="Shea T."/>
            <person name="Shenoy N."/>
            <person name="Sisk P."/>
            <person name="Stolte C."/>
            <person name="Sykes S."/>
            <person name="White J."/>
            <person name="Yandava C."/>
            <person name="Nusbaum C."/>
            <person name="Birren B."/>
        </authorList>
    </citation>
    <scope>NUCLEOTIDE SEQUENCE [LARGE SCALE GENOMIC DNA]</scope>
    <source>
        <strain evidence="3 4">29_1</strain>
    </source>
</reference>
<feature type="compositionally biased region" description="Basic residues" evidence="1">
    <location>
        <begin position="1"/>
        <end position="10"/>
    </location>
</feature>
<evidence type="ECO:0000256" key="1">
    <source>
        <dbReference type="SAM" id="MobiDB-lite"/>
    </source>
</evidence>
<gene>
    <name evidence="3" type="ORF">HMPREF9488_03294</name>
</gene>
<dbReference type="HOGENOM" id="CLU_655084_0_0_9"/>
<feature type="compositionally biased region" description="Basic and acidic residues" evidence="1">
    <location>
        <begin position="31"/>
        <end position="49"/>
    </location>
</feature>
<comment type="caution">
    <text evidence="3">The sequence shown here is derived from an EMBL/GenBank/DDBJ whole genome shotgun (WGS) entry which is preliminary data.</text>
</comment>
<evidence type="ECO:0000313" key="4">
    <source>
        <dbReference type="Proteomes" id="UP000003157"/>
    </source>
</evidence>
<proteinExistence type="predicted"/>
<feature type="transmembrane region" description="Helical" evidence="2">
    <location>
        <begin position="298"/>
        <end position="317"/>
    </location>
</feature>
<feature type="transmembrane region" description="Helical" evidence="2">
    <location>
        <begin position="208"/>
        <end position="228"/>
    </location>
</feature>
<evidence type="ECO:0000256" key="2">
    <source>
        <dbReference type="SAM" id="Phobius"/>
    </source>
</evidence>
<keyword evidence="4" id="KW-1185">Reference proteome</keyword>
<protein>
    <submittedName>
        <fullName evidence="3">Uncharacterized protein</fullName>
    </submittedName>
</protein>
<feature type="transmembrane region" description="Helical" evidence="2">
    <location>
        <begin position="60"/>
        <end position="85"/>
    </location>
</feature>
<dbReference type="GeneID" id="78231444"/>
<feature type="transmembrane region" description="Helical" evidence="2">
    <location>
        <begin position="115"/>
        <end position="135"/>
    </location>
</feature>
<accession>E7GEC2</accession>
<keyword evidence="2" id="KW-1133">Transmembrane helix</keyword>
<sequence length="419" mass="49104">MSKRKNPKKQLKNEQINLKQKGEPTSQEMEEDKKVKLAENPEKGETNTPAEDKLQKKYPFLFFFLKNATSFGAIFAITVGIFPWLMGYFNQIMTEGYCEYLGLNNIPLNVEVSSYWSNLIVGLSVCFIIFIEAIIMYKFKNKLVYKVIFFPCVFMEITLLFIICTLIFYGNTGTIEIIQFIIKPIVIFLIMILCYFGYIVFIAQKNIVIRSCCTIAIIIGMTVWFIYSLKQIEAQGWLSISFIISYIIYIPYFVDGLDRLGYLNKGKKVTQKKEVNQDNQDEEEKKEDVDNKMQIKTFLYLVSSILIIFAMTCYFIYSMSSLLDNFYNKGIDILLDEEIHHIIEENQENKYLLLENKNNEKIIMKIIDTKMIKSDDEESEIKTYFVEKGEFAYLTDYNKVPIKTEKCKIDVKENERVKK</sequence>
<dbReference type="EMBL" id="ADKX01000046">
    <property type="protein sequence ID" value="EFW03603.1"/>
    <property type="molecule type" value="Genomic_DNA"/>
</dbReference>
<organism evidence="3 4">
    <name type="scientific">Coprobacillus cateniformis</name>
    <dbReference type="NCBI Taxonomy" id="100884"/>
    <lineage>
        <taxon>Bacteria</taxon>
        <taxon>Bacillati</taxon>
        <taxon>Bacillota</taxon>
        <taxon>Erysipelotrichia</taxon>
        <taxon>Erysipelotrichales</taxon>
        <taxon>Coprobacillaceae</taxon>
        <taxon>Coprobacillus</taxon>
    </lineage>
</organism>
<dbReference type="Proteomes" id="UP000003157">
    <property type="component" value="Unassembled WGS sequence"/>
</dbReference>
<feature type="transmembrane region" description="Helical" evidence="2">
    <location>
        <begin position="147"/>
        <end position="169"/>
    </location>
</feature>
<feature type="transmembrane region" description="Helical" evidence="2">
    <location>
        <begin position="181"/>
        <end position="201"/>
    </location>
</feature>
<keyword evidence="2" id="KW-0472">Membrane</keyword>
<keyword evidence="2" id="KW-0812">Transmembrane</keyword>